<organism evidence="2 3">
    <name type="scientific">Fusarium zealandicum</name>
    <dbReference type="NCBI Taxonomy" id="1053134"/>
    <lineage>
        <taxon>Eukaryota</taxon>
        <taxon>Fungi</taxon>
        <taxon>Dikarya</taxon>
        <taxon>Ascomycota</taxon>
        <taxon>Pezizomycotina</taxon>
        <taxon>Sordariomycetes</taxon>
        <taxon>Hypocreomycetidae</taxon>
        <taxon>Hypocreales</taxon>
        <taxon>Nectriaceae</taxon>
        <taxon>Fusarium</taxon>
        <taxon>Fusarium staphyleae species complex</taxon>
    </lineage>
</organism>
<dbReference type="Gene3D" id="3.40.50.1820">
    <property type="entry name" value="alpha/beta hydrolase"/>
    <property type="match status" value="1"/>
</dbReference>
<gene>
    <name evidence="2" type="ORF">FZEAL_4525</name>
</gene>
<evidence type="ECO:0000256" key="1">
    <source>
        <dbReference type="ARBA" id="ARBA00022801"/>
    </source>
</evidence>
<reference evidence="2" key="2">
    <citation type="submission" date="2020-05" db="EMBL/GenBank/DDBJ databases">
        <authorList>
            <person name="Kim H.-S."/>
            <person name="Proctor R.H."/>
            <person name="Brown D.W."/>
        </authorList>
    </citation>
    <scope>NUCLEOTIDE SEQUENCE</scope>
    <source>
        <strain evidence="2">NRRL 22465</strain>
    </source>
</reference>
<keyword evidence="1" id="KW-0378">Hydrolase</keyword>
<dbReference type="InterPro" id="IPR019436">
    <property type="entry name" value="Say1-like"/>
</dbReference>
<dbReference type="PANTHER" id="PTHR48081:SF31">
    <property type="entry name" value="STERYL ACETYL HYDROLASE MUG81-RELATED"/>
    <property type="match status" value="1"/>
</dbReference>
<accession>A0A8H4XLC1</accession>
<name>A0A8H4XLC1_9HYPO</name>
<protein>
    <recommendedName>
        <fullName evidence="4">Alpha/beta hydrolase fold-3 domain-containing protein</fullName>
    </recommendedName>
</protein>
<dbReference type="Pfam" id="PF10340">
    <property type="entry name" value="Say1_Mug180"/>
    <property type="match status" value="1"/>
</dbReference>
<dbReference type="PANTHER" id="PTHR48081">
    <property type="entry name" value="AB HYDROLASE SUPERFAMILY PROTEIN C4A8.06C"/>
    <property type="match status" value="1"/>
</dbReference>
<reference evidence="2" key="1">
    <citation type="journal article" date="2020" name="BMC Genomics">
        <title>Correction to: Identification and distribution of gene clusters required for synthesis of sphingolipid metabolism inhibitors in diverse species of the filamentous fungus Fusarium.</title>
        <authorList>
            <person name="Kim H.S."/>
            <person name="Lohmar J.M."/>
            <person name="Busman M."/>
            <person name="Brown D.W."/>
            <person name="Naumann T.A."/>
            <person name="Divon H.H."/>
            <person name="Lysoe E."/>
            <person name="Uhlig S."/>
            <person name="Proctor R.H."/>
        </authorList>
    </citation>
    <scope>NUCLEOTIDE SEQUENCE</scope>
    <source>
        <strain evidence="2">NRRL 22465</strain>
    </source>
</reference>
<keyword evidence="3" id="KW-1185">Reference proteome</keyword>
<evidence type="ECO:0000313" key="2">
    <source>
        <dbReference type="EMBL" id="KAF4979216.1"/>
    </source>
</evidence>
<comment type="caution">
    <text evidence="2">The sequence shown here is derived from an EMBL/GenBank/DDBJ whole genome shotgun (WGS) entry which is preliminary data.</text>
</comment>
<dbReference type="OrthoDB" id="2152029at2759"/>
<proteinExistence type="predicted"/>
<sequence length="349" mass="38664">MATKPKKRAVSLGPWDWALVLSQATGITFGLMFKATKALFSRRKNLHEYIAYEGMRDYQSQLGAVPIQNLLPTTTATCVRFARRHGLAYSTLQLPQETTAIRLGSSNAKDIRVLFHGGGYMAAVLDEHLSFACGFSKPLKEDVAVFVLQYSLASEHANHYPRQLQEAVWLLELLFSRGIPPMAITLVGDSAGGHLLLSLLLHLTHPNPQVSPLELSGRLSGAALISPWVELKSTSESMKTNSNKDVLEAAALDYWAGNFLGDSEPDPWNSPLTAPAEWWSNLPVDRILVTYGDNELLRDDIGTLCDLLQSHSNKLALRFAGELHVHMVMNRFLRINKPCESEETLNTSD</sequence>
<evidence type="ECO:0008006" key="4">
    <source>
        <dbReference type="Google" id="ProtNLM"/>
    </source>
</evidence>
<dbReference type="InterPro" id="IPR029058">
    <property type="entry name" value="AB_hydrolase_fold"/>
</dbReference>
<dbReference type="EMBL" id="JABEYC010000313">
    <property type="protein sequence ID" value="KAF4979216.1"/>
    <property type="molecule type" value="Genomic_DNA"/>
</dbReference>
<dbReference type="AlphaFoldDB" id="A0A8H4XLC1"/>
<dbReference type="SUPFAM" id="SSF53474">
    <property type="entry name" value="alpha/beta-Hydrolases"/>
    <property type="match status" value="1"/>
</dbReference>
<dbReference type="Proteomes" id="UP000635477">
    <property type="component" value="Unassembled WGS sequence"/>
</dbReference>
<evidence type="ECO:0000313" key="3">
    <source>
        <dbReference type="Proteomes" id="UP000635477"/>
    </source>
</evidence>
<dbReference type="GO" id="GO:0016787">
    <property type="term" value="F:hydrolase activity"/>
    <property type="evidence" value="ECO:0007669"/>
    <property type="project" value="UniProtKB-KW"/>
</dbReference>
<dbReference type="InterPro" id="IPR050300">
    <property type="entry name" value="GDXG_lipolytic_enzyme"/>
</dbReference>